<keyword evidence="2" id="KW-0732">Signal</keyword>
<feature type="chain" id="PRO_5035280432" evidence="2">
    <location>
        <begin position="22"/>
        <end position="336"/>
    </location>
</feature>
<evidence type="ECO:0000256" key="2">
    <source>
        <dbReference type="SAM" id="SignalP"/>
    </source>
</evidence>
<sequence>MKKILSLSMFACICAVTIASAQNAPKASTTDKKTEENIIIRKKGKADEKMTIVIDGNKVTLNGKPVADFKGKNIEIIKDGDLAVLQMEMPIAPLAPEANGFTTMNDDFMREVRSNKAFLGVMTKKADKGAEITEVTNKSAAEAAGLKEGDIITKVGDENITDADDLYKTIGKLKPEDKVTIAYLRDGKPATTEATLGENKQVRVYSWRNGAGADNDEAFNMQIAPEMMPRIRDFAGGQSFWNDDKPRFGFQVQDTEDGKGVTVLEVNEDEPAAKAGIEEEDIITNLNGKDITSVDDFKEKMKEVKKGDTVKVEISRDGKKQTLEVKFPKNLKTTDL</sequence>
<keyword evidence="5" id="KW-1185">Reference proteome</keyword>
<evidence type="ECO:0000259" key="3">
    <source>
        <dbReference type="PROSITE" id="PS50106"/>
    </source>
</evidence>
<dbReference type="InterPro" id="IPR001478">
    <property type="entry name" value="PDZ"/>
</dbReference>
<organism evidence="4 5">
    <name type="scientific">Limnovirga soli</name>
    <dbReference type="NCBI Taxonomy" id="2656915"/>
    <lineage>
        <taxon>Bacteria</taxon>
        <taxon>Pseudomonadati</taxon>
        <taxon>Bacteroidota</taxon>
        <taxon>Chitinophagia</taxon>
        <taxon>Chitinophagales</taxon>
        <taxon>Chitinophagaceae</taxon>
        <taxon>Limnovirga</taxon>
    </lineage>
</organism>
<dbReference type="InterPro" id="IPR036034">
    <property type="entry name" value="PDZ_sf"/>
</dbReference>
<proteinExistence type="inferred from homology"/>
<dbReference type="Pfam" id="PF13180">
    <property type="entry name" value="PDZ_2"/>
    <property type="match status" value="2"/>
</dbReference>
<gene>
    <name evidence="4" type="ORF">GD597_14965</name>
</gene>
<reference evidence="4" key="1">
    <citation type="submission" date="2019-10" db="EMBL/GenBank/DDBJ databases">
        <title>Draft genome sequence of Panacibacter sp. KCS-6.</title>
        <authorList>
            <person name="Yim K.J."/>
        </authorList>
    </citation>
    <scope>NUCLEOTIDE SEQUENCE</scope>
    <source>
        <strain evidence="4">KCS-6</strain>
    </source>
</reference>
<evidence type="ECO:0000256" key="1">
    <source>
        <dbReference type="ARBA" id="ARBA00010541"/>
    </source>
</evidence>
<name>A0A8J8FES0_9BACT</name>
<dbReference type="Proteomes" id="UP000598971">
    <property type="component" value="Unassembled WGS sequence"/>
</dbReference>
<accession>A0A8J8FES0</accession>
<evidence type="ECO:0000313" key="4">
    <source>
        <dbReference type="EMBL" id="NNV56771.1"/>
    </source>
</evidence>
<dbReference type="EMBL" id="WHPF01000010">
    <property type="protein sequence ID" value="NNV56771.1"/>
    <property type="molecule type" value="Genomic_DNA"/>
</dbReference>
<dbReference type="RefSeq" id="WP_171608709.1">
    <property type="nucleotide sequence ID" value="NZ_WHPF01000010.1"/>
</dbReference>
<comment type="similarity">
    <text evidence="1">Belongs to the peptidase S1C family.</text>
</comment>
<evidence type="ECO:0000313" key="5">
    <source>
        <dbReference type="Proteomes" id="UP000598971"/>
    </source>
</evidence>
<dbReference type="PANTHER" id="PTHR22939:SF129">
    <property type="entry name" value="SERINE PROTEASE HTRA2, MITOCHONDRIAL"/>
    <property type="match status" value="1"/>
</dbReference>
<feature type="domain" description="PDZ" evidence="3">
    <location>
        <begin position="248"/>
        <end position="318"/>
    </location>
</feature>
<dbReference type="Gene3D" id="2.30.42.10">
    <property type="match status" value="2"/>
</dbReference>
<dbReference type="AlphaFoldDB" id="A0A8J8FES0"/>
<dbReference type="SUPFAM" id="SSF50156">
    <property type="entry name" value="PDZ domain-like"/>
    <property type="match status" value="2"/>
</dbReference>
<dbReference type="PANTHER" id="PTHR22939">
    <property type="entry name" value="SERINE PROTEASE FAMILY S1C HTRA-RELATED"/>
    <property type="match status" value="1"/>
</dbReference>
<comment type="caution">
    <text evidence="4">The sequence shown here is derived from an EMBL/GenBank/DDBJ whole genome shotgun (WGS) entry which is preliminary data.</text>
</comment>
<dbReference type="PROSITE" id="PS50106">
    <property type="entry name" value="PDZ"/>
    <property type="match status" value="1"/>
</dbReference>
<dbReference type="SMART" id="SM00228">
    <property type="entry name" value="PDZ"/>
    <property type="match status" value="2"/>
</dbReference>
<feature type="signal peptide" evidence="2">
    <location>
        <begin position="1"/>
        <end position="21"/>
    </location>
</feature>
<protein>
    <submittedName>
        <fullName evidence="4">PDZ domain-containing protein</fullName>
    </submittedName>
</protein>